<proteinExistence type="predicted"/>
<dbReference type="PANTHER" id="PTHR31410">
    <property type="entry name" value="TRANSMEMBRANE PROTEIN 246"/>
    <property type="match status" value="1"/>
</dbReference>
<evidence type="ECO:0000256" key="2">
    <source>
        <dbReference type="SAM" id="Phobius"/>
    </source>
</evidence>
<evidence type="ECO:0000313" key="3">
    <source>
        <dbReference type="EMBL" id="KAG5461769.1"/>
    </source>
</evidence>
<gene>
    <name evidence="3" type="ORF">BJ554DRAFT_5983</name>
</gene>
<dbReference type="OrthoDB" id="2016523at2759"/>
<feature type="compositionally biased region" description="Low complexity" evidence="1">
    <location>
        <begin position="79"/>
        <end position="89"/>
    </location>
</feature>
<dbReference type="InterPro" id="IPR029675">
    <property type="entry name" value="PGAP4"/>
</dbReference>
<accession>A0A8H8DKD6</accession>
<name>A0A8H8DKD6_9FUNG</name>
<feature type="region of interest" description="Disordered" evidence="1">
    <location>
        <begin position="75"/>
        <end position="95"/>
    </location>
</feature>
<evidence type="ECO:0000256" key="1">
    <source>
        <dbReference type="SAM" id="MobiDB-lite"/>
    </source>
</evidence>
<sequence length="526" mass="57751">MRPSALLRNAVALHLLLSSAVCYFFADTPYSWFYDRAHRAFPAEDPAFDRPGGVACRDRGLRYLADAPTLSPAARRRPAVAAASPSGAGNSTSRFGRNLLRSADPSAAADRHTPLAVAVQSVTRPDGAYYLAATVGSVLRSLRHVPPELYQLFVVNGNAVAGDHVRARKLAGSVPMLEYDPAELARVNAAFRTGSDEGGELPQQKNETAMYAHILDRLAPLCDYALVLEDDVVSDDSLADALVRILGPDFAGRGLDLDDWLFVKLYFTEQFLGFSEADVPLFVVFCSLCAIAADVLVLDRPSLLSFLTSRLTLRLTGKLVAVDRYDKRDLDSAEPADRLSEAKVHHTSARALPSLARHALPTNWPATPSASSWRTVYHAGFPWAPGFVRRLPTRVAAVAFFVYTIIAVPLMIGRQNIMLFPLGTPVYFPRVPDGVAPGKLVETSQGCCTQAMLYKSSAIPELVTYLLSDDVRTRLPVDVALDTFAFLRRRRTLLHFPSVFQHMGIRSTADDRPVPHMSASFEKRWI</sequence>
<dbReference type="Proteomes" id="UP000673691">
    <property type="component" value="Unassembled WGS sequence"/>
</dbReference>
<keyword evidence="2" id="KW-1133">Transmembrane helix</keyword>
<dbReference type="PANTHER" id="PTHR31410:SF1">
    <property type="entry name" value="POST-GPI ATTACHMENT TO PROTEINS FACTOR 4"/>
    <property type="match status" value="1"/>
</dbReference>
<reference evidence="3 4" key="1">
    <citation type="journal article" name="Sci. Rep.">
        <title>Genome-scale phylogenetic analyses confirm Olpidium as the closest living zoosporic fungus to the non-flagellated, terrestrial fungi.</title>
        <authorList>
            <person name="Chang Y."/>
            <person name="Rochon D."/>
            <person name="Sekimoto S."/>
            <person name="Wang Y."/>
            <person name="Chovatia M."/>
            <person name="Sandor L."/>
            <person name="Salamov A."/>
            <person name="Grigoriev I.V."/>
            <person name="Stajich J.E."/>
            <person name="Spatafora J.W."/>
        </authorList>
    </citation>
    <scope>NUCLEOTIDE SEQUENCE [LARGE SCALE GENOMIC DNA]</scope>
    <source>
        <strain evidence="3">S191</strain>
    </source>
</reference>
<dbReference type="AlphaFoldDB" id="A0A8H8DKD6"/>
<keyword evidence="4" id="KW-1185">Reference proteome</keyword>
<dbReference type="GO" id="GO:0000139">
    <property type="term" value="C:Golgi membrane"/>
    <property type="evidence" value="ECO:0007669"/>
    <property type="project" value="InterPro"/>
</dbReference>
<dbReference type="GO" id="GO:0016757">
    <property type="term" value="F:glycosyltransferase activity"/>
    <property type="evidence" value="ECO:0007669"/>
    <property type="project" value="InterPro"/>
</dbReference>
<feature type="transmembrane region" description="Helical" evidence="2">
    <location>
        <begin position="395"/>
        <end position="412"/>
    </location>
</feature>
<dbReference type="EMBL" id="JAEFCI010003159">
    <property type="protein sequence ID" value="KAG5461769.1"/>
    <property type="molecule type" value="Genomic_DNA"/>
</dbReference>
<dbReference type="GO" id="GO:0006506">
    <property type="term" value="P:GPI anchor biosynthetic process"/>
    <property type="evidence" value="ECO:0007669"/>
    <property type="project" value="InterPro"/>
</dbReference>
<organism evidence="3 4">
    <name type="scientific">Olpidium bornovanus</name>
    <dbReference type="NCBI Taxonomy" id="278681"/>
    <lineage>
        <taxon>Eukaryota</taxon>
        <taxon>Fungi</taxon>
        <taxon>Fungi incertae sedis</taxon>
        <taxon>Olpidiomycota</taxon>
        <taxon>Olpidiomycotina</taxon>
        <taxon>Olpidiomycetes</taxon>
        <taxon>Olpidiales</taxon>
        <taxon>Olpidiaceae</taxon>
        <taxon>Olpidium</taxon>
    </lineage>
</organism>
<protein>
    <submittedName>
        <fullName evidence="3">Uncharacterized protein</fullName>
    </submittedName>
</protein>
<keyword evidence="2" id="KW-0812">Transmembrane</keyword>
<comment type="caution">
    <text evidence="3">The sequence shown here is derived from an EMBL/GenBank/DDBJ whole genome shotgun (WGS) entry which is preliminary data.</text>
</comment>
<keyword evidence="2" id="KW-0472">Membrane</keyword>
<evidence type="ECO:0000313" key="4">
    <source>
        <dbReference type="Proteomes" id="UP000673691"/>
    </source>
</evidence>